<dbReference type="InterPro" id="IPR054579">
    <property type="entry name" value="GCE-like_dom"/>
</dbReference>
<feature type="signal peptide" evidence="10">
    <location>
        <begin position="1"/>
        <end position="18"/>
    </location>
</feature>
<keyword evidence="5 10" id="KW-0732">Signal</keyword>
<comment type="similarity">
    <text evidence="2">Belongs to the carbohydrate esterase 15 (CE15) family.</text>
</comment>
<evidence type="ECO:0000256" key="10">
    <source>
        <dbReference type="SAM" id="SignalP"/>
    </source>
</evidence>
<evidence type="ECO:0000256" key="7">
    <source>
        <dbReference type="ARBA" id="ARBA00023185"/>
    </source>
</evidence>
<dbReference type="SUPFAM" id="SSF53474">
    <property type="entry name" value="alpha/beta-Hydrolases"/>
    <property type="match status" value="1"/>
</dbReference>
<evidence type="ECO:0000256" key="3">
    <source>
        <dbReference type="ARBA" id="ARBA00022487"/>
    </source>
</evidence>
<feature type="domain" description="4-O-methyl-glucuronoyl methylesterase-like" evidence="11">
    <location>
        <begin position="90"/>
        <end position="323"/>
    </location>
</feature>
<feature type="chain" id="PRO_5013971132" description="(4-O-methyl)-D-glucuronate--lignin esterase" evidence="10">
    <location>
        <begin position="19"/>
        <end position="388"/>
    </location>
</feature>
<dbReference type="Gene3D" id="3.40.50.1820">
    <property type="entry name" value="alpha/beta hydrolase"/>
    <property type="match status" value="1"/>
</dbReference>
<dbReference type="GO" id="GO:0052689">
    <property type="term" value="F:carboxylic ester hydrolase activity"/>
    <property type="evidence" value="ECO:0007669"/>
    <property type="project" value="UniProtKB-KW"/>
</dbReference>
<keyword evidence="6" id="KW-0378">Hydrolase</keyword>
<evidence type="ECO:0000256" key="9">
    <source>
        <dbReference type="ARBA" id="ARBA00026105"/>
    </source>
</evidence>
<organism evidence="12 13">
    <name type="scientific">Armillaria solidipes</name>
    <dbReference type="NCBI Taxonomy" id="1076256"/>
    <lineage>
        <taxon>Eukaryota</taxon>
        <taxon>Fungi</taxon>
        <taxon>Dikarya</taxon>
        <taxon>Basidiomycota</taxon>
        <taxon>Agaricomycotina</taxon>
        <taxon>Agaricomycetes</taxon>
        <taxon>Agaricomycetidae</taxon>
        <taxon>Agaricales</taxon>
        <taxon>Marasmiineae</taxon>
        <taxon>Physalacriaceae</taxon>
        <taxon>Armillaria</taxon>
    </lineage>
</organism>
<keyword evidence="4" id="KW-0964">Secreted</keyword>
<dbReference type="InterPro" id="IPR029058">
    <property type="entry name" value="AB_hydrolase_fold"/>
</dbReference>
<reference evidence="13" key="1">
    <citation type="journal article" date="2017" name="Nat. Ecol. Evol.">
        <title>Genome expansion and lineage-specific genetic innovations in the forest pathogenic fungi Armillaria.</title>
        <authorList>
            <person name="Sipos G."/>
            <person name="Prasanna A.N."/>
            <person name="Walter M.C."/>
            <person name="O'Connor E."/>
            <person name="Balint B."/>
            <person name="Krizsan K."/>
            <person name="Kiss B."/>
            <person name="Hess J."/>
            <person name="Varga T."/>
            <person name="Slot J."/>
            <person name="Riley R."/>
            <person name="Boka B."/>
            <person name="Rigling D."/>
            <person name="Barry K."/>
            <person name="Lee J."/>
            <person name="Mihaltcheva S."/>
            <person name="LaButti K."/>
            <person name="Lipzen A."/>
            <person name="Waldron R."/>
            <person name="Moloney N.M."/>
            <person name="Sperisen C."/>
            <person name="Kredics L."/>
            <person name="Vagvoelgyi C."/>
            <person name="Patrignani A."/>
            <person name="Fitzpatrick D."/>
            <person name="Nagy I."/>
            <person name="Doyle S."/>
            <person name="Anderson J.B."/>
            <person name="Grigoriev I.V."/>
            <person name="Gueldener U."/>
            <person name="Muensterkoetter M."/>
            <person name="Nagy L.G."/>
        </authorList>
    </citation>
    <scope>NUCLEOTIDE SEQUENCE [LARGE SCALE GENOMIC DNA]</scope>
    <source>
        <strain evidence="13">28-4</strain>
    </source>
</reference>
<evidence type="ECO:0000256" key="4">
    <source>
        <dbReference type="ARBA" id="ARBA00022525"/>
    </source>
</evidence>
<protein>
    <recommendedName>
        <fullName evidence="9">(4-O-methyl)-D-glucuronate--lignin esterase</fullName>
        <ecNumber evidence="9">3.1.1.117</ecNumber>
    </recommendedName>
</protein>
<evidence type="ECO:0000256" key="6">
    <source>
        <dbReference type="ARBA" id="ARBA00022801"/>
    </source>
</evidence>
<dbReference type="EC" id="3.1.1.117" evidence="9"/>
<name>A0A2H3BYK2_9AGAR</name>
<evidence type="ECO:0000256" key="1">
    <source>
        <dbReference type="ARBA" id="ARBA00004613"/>
    </source>
</evidence>
<dbReference type="EMBL" id="KZ293418">
    <property type="protein sequence ID" value="PBK74690.1"/>
    <property type="molecule type" value="Genomic_DNA"/>
</dbReference>
<dbReference type="GO" id="GO:0046274">
    <property type="term" value="P:lignin catabolic process"/>
    <property type="evidence" value="ECO:0007669"/>
    <property type="project" value="UniProtKB-KW"/>
</dbReference>
<keyword evidence="7" id="KW-0439">Lignin degradation</keyword>
<dbReference type="GO" id="GO:0005576">
    <property type="term" value="C:extracellular region"/>
    <property type="evidence" value="ECO:0007669"/>
    <property type="project" value="UniProtKB-SubCell"/>
</dbReference>
<evidence type="ECO:0000256" key="2">
    <source>
        <dbReference type="ARBA" id="ARBA00010092"/>
    </source>
</evidence>
<dbReference type="Proteomes" id="UP000218334">
    <property type="component" value="Unassembled WGS sequence"/>
</dbReference>
<comment type="catalytic activity">
    <reaction evidence="8">
        <text>a 4-O-methyl-alpha-D-glucuronosyl ester derivative + H2O = 4-O-methyl-alpha-D-glucuronate derivative + an alcohol + H(+)</text>
        <dbReference type="Rhea" id="RHEA:67452"/>
        <dbReference type="ChEBI" id="CHEBI:15377"/>
        <dbReference type="ChEBI" id="CHEBI:15378"/>
        <dbReference type="ChEBI" id="CHEBI:30879"/>
        <dbReference type="ChEBI" id="CHEBI:171667"/>
        <dbReference type="ChEBI" id="CHEBI:171668"/>
        <dbReference type="EC" id="3.1.1.117"/>
    </reaction>
    <physiologicalReaction direction="left-to-right" evidence="8">
        <dbReference type="Rhea" id="RHEA:67453"/>
    </physiologicalReaction>
</comment>
<dbReference type="Pfam" id="PF22244">
    <property type="entry name" value="GCE_fung"/>
    <property type="match status" value="1"/>
</dbReference>
<evidence type="ECO:0000256" key="8">
    <source>
        <dbReference type="ARBA" id="ARBA00024511"/>
    </source>
</evidence>
<keyword evidence="13" id="KW-1185">Reference proteome</keyword>
<dbReference type="AlphaFoldDB" id="A0A2H3BYK2"/>
<evidence type="ECO:0000313" key="12">
    <source>
        <dbReference type="EMBL" id="PBK74690.1"/>
    </source>
</evidence>
<evidence type="ECO:0000259" key="11">
    <source>
        <dbReference type="Pfam" id="PF22244"/>
    </source>
</evidence>
<gene>
    <name evidence="12" type="ORF">ARMSODRAFT_950718</name>
</gene>
<proteinExistence type="inferred from homology"/>
<accession>A0A2H3BYK2</accession>
<keyword evidence="3" id="KW-0719">Serine esterase</keyword>
<dbReference type="STRING" id="1076256.A0A2H3BYK2"/>
<sequence length="388" mass="41870">MKLLVFLGLLAAASMGSTQLSPKPADLPIIPVLPDPFTFRLTNQRVNSRADWPARKKEIFTLVQQYLYGYYPERSLETVRATRSGNNLTINVSAGGNSASFAATLSFPSGGASASHPVPVVINPGSIDNNAFLNSGVALATFDTNSVAIDSTARTGAFWTLYGNRDIGTLTAWAWGYHRVLDAIEQVVPEIDAKRVGVTGCSRWGKGALAAGIFDERITLTMPMSSGAEGIGPWRFYYESQGAAEKIQNIYGAFPYWSNTVLGQFVNITGNSSRLPFDAHDLVSLVAPRSIIWDEGSADWWTNPEGVASVVFGASKVVFNWLGVGSNVGVHVRQAPDNGHCGLSGYSAIQPFLQKTFFGTPSSANFSDFSPFPPHPEAYPWSTHLPPQ</sequence>
<evidence type="ECO:0000313" key="13">
    <source>
        <dbReference type="Proteomes" id="UP000218334"/>
    </source>
</evidence>
<evidence type="ECO:0000256" key="5">
    <source>
        <dbReference type="ARBA" id="ARBA00022729"/>
    </source>
</evidence>
<comment type="subcellular location">
    <subcellularLocation>
        <location evidence="1">Secreted</location>
    </subcellularLocation>
</comment>